<evidence type="ECO:0000256" key="7">
    <source>
        <dbReference type="PIRNR" id="PIRNR028763"/>
    </source>
</evidence>
<evidence type="ECO:0000256" key="4">
    <source>
        <dbReference type="ARBA" id="ARBA00023163"/>
    </source>
</evidence>
<comment type="caution">
    <text evidence="8">The sequence shown here is derived from an EMBL/GenBank/DDBJ whole genome shotgun (WGS) entry which is preliminary data.</text>
</comment>
<evidence type="ECO:0000256" key="1">
    <source>
        <dbReference type="ARBA" id="ARBA00004123"/>
    </source>
</evidence>
<accession>A0AAN9ZGU9</accession>
<sequence length="311" mass="34752">MSAADKGASTSQDSSSSDFEHRIIALGQSHPNGISDKDMAKEIPELPAAQRAVIINKLLAQGYIDLFNQGGVLIYKIRSAKANVIKGGDNEERIVFSIIEEAGNKGIWMRDIRTKSNLSANQLNKVLKILENKKMIKAVKSVAASKKKVYMLFHLDPDSSITGGAWYCNEDFEAEFVDILHQQCLKYLKQKWESAKEKEPDPIAAKNFSYASAQDVWKYIDDLGISKVKLSEHDVETILNTLVYDARAERNVTIDETVLFRYVEPLLSVVGLTQFPCGICPVLFRCSISGMVRPATCTYLTSWLQEYIDSA</sequence>
<protein>
    <recommendedName>
        <fullName evidence="7">DNA-directed RNA polymerase III subunit RPC6</fullName>
        <shortName evidence="7">RNA polymerase III subunit C6</shortName>
    </recommendedName>
</protein>
<dbReference type="InterPro" id="IPR036388">
    <property type="entry name" value="WH-like_DNA-bd_sf"/>
</dbReference>
<dbReference type="GO" id="GO:0005737">
    <property type="term" value="C:cytoplasm"/>
    <property type="evidence" value="ECO:0007669"/>
    <property type="project" value="UniProtKB-ARBA"/>
</dbReference>
<dbReference type="Pfam" id="PF05158">
    <property type="entry name" value="RNA_pol_Rpc34"/>
    <property type="match status" value="1"/>
</dbReference>
<proteinExistence type="inferred from homology"/>
<dbReference type="SUPFAM" id="SSF46785">
    <property type="entry name" value="Winged helix' DNA-binding domain"/>
    <property type="match status" value="2"/>
</dbReference>
<organism evidence="8 9">
    <name type="scientific">Gryllus longicercus</name>
    <dbReference type="NCBI Taxonomy" id="2509291"/>
    <lineage>
        <taxon>Eukaryota</taxon>
        <taxon>Metazoa</taxon>
        <taxon>Ecdysozoa</taxon>
        <taxon>Arthropoda</taxon>
        <taxon>Hexapoda</taxon>
        <taxon>Insecta</taxon>
        <taxon>Pterygota</taxon>
        <taxon>Neoptera</taxon>
        <taxon>Polyneoptera</taxon>
        <taxon>Orthoptera</taxon>
        <taxon>Ensifera</taxon>
        <taxon>Gryllidea</taxon>
        <taxon>Grylloidea</taxon>
        <taxon>Gryllidae</taxon>
        <taxon>Gryllinae</taxon>
        <taxon>Gryllus</taxon>
    </lineage>
</organism>
<evidence type="ECO:0000256" key="6">
    <source>
        <dbReference type="ARBA" id="ARBA00055148"/>
    </source>
</evidence>
<comment type="similarity">
    <text evidence="2 7">Belongs to the eukaryotic RPC34/RPC39 RNA polymerase subunit family.</text>
</comment>
<name>A0AAN9ZGU9_9ORTH</name>
<dbReference type="GO" id="GO:0005654">
    <property type="term" value="C:nucleoplasm"/>
    <property type="evidence" value="ECO:0007669"/>
    <property type="project" value="UniProtKB-ARBA"/>
</dbReference>
<dbReference type="EMBL" id="JAZDUA010000020">
    <property type="protein sequence ID" value="KAK7872759.1"/>
    <property type="molecule type" value="Genomic_DNA"/>
</dbReference>
<dbReference type="InterPro" id="IPR036390">
    <property type="entry name" value="WH_DNA-bd_sf"/>
</dbReference>
<evidence type="ECO:0000313" key="9">
    <source>
        <dbReference type="Proteomes" id="UP001378592"/>
    </source>
</evidence>
<dbReference type="InterPro" id="IPR016049">
    <property type="entry name" value="RNA_pol_Rpc34-like"/>
</dbReference>
<evidence type="ECO:0000256" key="3">
    <source>
        <dbReference type="ARBA" id="ARBA00022478"/>
    </source>
</evidence>
<keyword evidence="5 7" id="KW-0539">Nucleus</keyword>
<evidence type="ECO:0000256" key="2">
    <source>
        <dbReference type="ARBA" id="ARBA00011038"/>
    </source>
</evidence>
<comment type="function">
    <text evidence="6 7">DNA-dependent RNA polymerase catalyzes the transcription of DNA into RNA using the four ribonucleoside triphosphates as substrates. Specific peripheric component of RNA polymerase III which synthesizes small RNAs, such as 5S rRNA and tRNAs.</text>
</comment>
<reference evidence="8 9" key="1">
    <citation type="submission" date="2024-03" db="EMBL/GenBank/DDBJ databases">
        <title>The genome assembly and annotation of the cricket Gryllus longicercus Weissman &amp; Gray.</title>
        <authorList>
            <person name="Szrajer S."/>
            <person name="Gray D."/>
            <person name="Ylla G."/>
        </authorList>
    </citation>
    <scope>NUCLEOTIDE SEQUENCE [LARGE SCALE GENOMIC DNA]</scope>
    <source>
        <strain evidence="8">DAG 2021-001</strain>
        <tissue evidence="8">Whole body minus gut</tissue>
    </source>
</reference>
<keyword evidence="3 7" id="KW-0240">DNA-directed RNA polymerase</keyword>
<evidence type="ECO:0000313" key="8">
    <source>
        <dbReference type="EMBL" id="KAK7872759.1"/>
    </source>
</evidence>
<dbReference type="PANTHER" id="PTHR12780">
    <property type="entry name" value="RNA POLYMERASE III DNA DIRECTED , 39KD SUBUNIT-RELATED"/>
    <property type="match status" value="1"/>
</dbReference>
<dbReference type="FunFam" id="1.10.10.10:FF:000237">
    <property type="entry name" value="DNA-directed RNA polymerase III subunit RPC6"/>
    <property type="match status" value="1"/>
</dbReference>
<dbReference type="PIRSF" id="PIRSF028763">
    <property type="entry name" value="RNA_pol_Rpc34"/>
    <property type="match status" value="1"/>
</dbReference>
<dbReference type="Gene3D" id="1.10.10.10">
    <property type="entry name" value="Winged helix-like DNA-binding domain superfamily/Winged helix DNA-binding domain"/>
    <property type="match status" value="2"/>
</dbReference>
<dbReference type="GO" id="GO:0005666">
    <property type="term" value="C:RNA polymerase III complex"/>
    <property type="evidence" value="ECO:0007669"/>
    <property type="project" value="UniProtKB-UniRule"/>
</dbReference>
<dbReference type="InterPro" id="IPR007832">
    <property type="entry name" value="RNA_pol_Rpc34"/>
</dbReference>
<dbReference type="AlphaFoldDB" id="A0AAN9ZGU9"/>
<gene>
    <name evidence="8" type="ORF">R5R35_011886</name>
</gene>
<evidence type="ECO:0000256" key="5">
    <source>
        <dbReference type="ARBA" id="ARBA00023242"/>
    </source>
</evidence>
<keyword evidence="4 7" id="KW-0804">Transcription</keyword>
<comment type="subcellular location">
    <subcellularLocation>
        <location evidence="1 7">Nucleus</location>
    </subcellularLocation>
</comment>
<dbReference type="Proteomes" id="UP001378592">
    <property type="component" value="Unassembled WGS sequence"/>
</dbReference>
<dbReference type="FunFam" id="1.10.10.10:FF:000116">
    <property type="entry name" value="DNA-directed RNA polymerase III subunit RPC6"/>
    <property type="match status" value="1"/>
</dbReference>
<dbReference type="GO" id="GO:0006383">
    <property type="term" value="P:transcription by RNA polymerase III"/>
    <property type="evidence" value="ECO:0007669"/>
    <property type="project" value="UniProtKB-UniRule"/>
</dbReference>
<keyword evidence="9" id="KW-1185">Reference proteome</keyword>